<dbReference type="NCBIfam" id="NF002644">
    <property type="entry name" value="PRK02315.1-5"/>
    <property type="match status" value="1"/>
</dbReference>
<comment type="function">
    <text evidence="3">Enables the recognition and targeting of unfolded and aggregated proteins to the ClpC protease or to other proteins involved in proteolysis. Acts negatively in the development of competence by binding ComK and recruiting it to the ClpCP protease. When overexpressed, inhibits sporulation. Also involved in Spx degradation by ClpC.</text>
</comment>
<gene>
    <name evidence="3" type="primary">mecA</name>
    <name evidence="4" type="ORF">ACZ11_19215</name>
</gene>
<dbReference type="GO" id="GO:0042174">
    <property type="term" value="P:negative regulation of sporulation resulting in formation of a cellular spore"/>
    <property type="evidence" value="ECO:0007669"/>
    <property type="project" value="UniProtKB-UniRule"/>
</dbReference>
<dbReference type="GO" id="GO:0030435">
    <property type="term" value="P:sporulation resulting in formation of a cellular spore"/>
    <property type="evidence" value="ECO:0007669"/>
    <property type="project" value="UniProtKB-KW"/>
</dbReference>
<dbReference type="PATRIC" id="fig|582475.4.peg.2909"/>
<comment type="domain">
    <text evidence="3">The N-terminal domain has binding sites for ComK and probably for unfolded/aggregated proteins; the C-terminal domain interacts with ClpC.</text>
</comment>
<comment type="similarity">
    <text evidence="1 3">Belongs to the MecA family.</text>
</comment>
<dbReference type="GO" id="GO:0030674">
    <property type="term" value="F:protein-macromolecule adaptor activity"/>
    <property type="evidence" value="ECO:0007669"/>
    <property type="project" value="UniProtKB-UniRule"/>
</dbReference>
<proteinExistence type="inferred from homology"/>
<dbReference type="InterPro" id="IPR008681">
    <property type="entry name" value="Neg-reg_MecA"/>
</dbReference>
<dbReference type="EMBL" id="LFXJ01000010">
    <property type="protein sequence ID" value="KMY29240.1"/>
    <property type="molecule type" value="Genomic_DNA"/>
</dbReference>
<evidence type="ECO:0000256" key="1">
    <source>
        <dbReference type="ARBA" id="ARBA00005397"/>
    </source>
</evidence>
<dbReference type="OrthoDB" id="2360201at2"/>
<dbReference type="Pfam" id="PF05389">
    <property type="entry name" value="MecA"/>
    <property type="match status" value="1"/>
</dbReference>
<dbReference type="GO" id="GO:0030420">
    <property type="term" value="P:establishment of competence for transformation"/>
    <property type="evidence" value="ECO:0007669"/>
    <property type="project" value="UniProtKB-KW"/>
</dbReference>
<reference evidence="5" key="1">
    <citation type="submission" date="2015-07" db="EMBL/GenBank/DDBJ databases">
        <authorList>
            <person name="Liu B."/>
            <person name="Wang J."/>
            <person name="Zhu Y."/>
            <person name="Liu G."/>
            <person name="Chen Q."/>
            <person name="Lan J."/>
            <person name="Che J."/>
            <person name="Ge C."/>
            <person name="Shi H."/>
            <person name="Pan Z."/>
            <person name="Liu X."/>
        </authorList>
    </citation>
    <scope>NUCLEOTIDE SEQUENCE [LARGE SCALE GENOMIC DNA]</scope>
    <source>
        <strain evidence="5">DSM 23493</strain>
    </source>
</reference>
<dbReference type="HAMAP" id="MF_01124">
    <property type="entry name" value="MecA"/>
    <property type="match status" value="1"/>
</dbReference>
<dbReference type="InterPro" id="IPR038471">
    <property type="entry name" value="MecA_C_sf"/>
</dbReference>
<keyword evidence="3" id="KW-0178">Competence</keyword>
<evidence type="ECO:0000313" key="4">
    <source>
        <dbReference type="EMBL" id="KMY29240.1"/>
    </source>
</evidence>
<protein>
    <recommendedName>
        <fullName evidence="3">Adapter protein MecA</fullName>
    </recommendedName>
</protein>
<dbReference type="Gene3D" id="3.30.70.1950">
    <property type="match status" value="1"/>
</dbReference>
<dbReference type="Proteomes" id="UP000037326">
    <property type="component" value="Unassembled WGS sequence"/>
</dbReference>
<name>A0A0K9F3X4_9BACI</name>
<dbReference type="PIRSF" id="PIRSF029008">
    <property type="entry name" value="MecA"/>
    <property type="match status" value="1"/>
</dbReference>
<dbReference type="PANTHER" id="PTHR39161:SF2">
    <property type="entry name" value="ADAPTER PROTEIN MECA 2"/>
    <property type="match status" value="1"/>
</dbReference>
<keyword evidence="3" id="KW-0749">Sporulation</keyword>
<dbReference type="GeneID" id="96600342"/>
<accession>A0A0K9F3X4</accession>
<dbReference type="GO" id="GO:0045808">
    <property type="term" value="P:negative regulation of establishment of competence for transformation"/>
    <property type="evidence" value="ECO:0007669"/>
    <property type="project" value="UniProtKB-UniRule"/>
</dbReference>
<dbReference type="AlphaFoldDB" id="A0A0K9F3X4"/>
<sequence length="222" mass="26437">MDIERVNENTLKLFITYNDIEDRGYSREEIWYNRAKGEQLFWDMIDEVNTEDYFDVEGPIWIHINASEVGLEIIVTRAHILKDGETLDGSSQFDEHKEMFAPFEDVGEDLLSQLTQFGDLDESELFMDTDIYVYKFKDIDELIPVAKRMTDELVDSSLFKYENWYYLVVDFANADEELNHHDRNAVIKEFLIPSNFTIHRLEEYGEKIIEFNCFETVRKYFI</sequence>
<comment type="caution">
    <text evidence="4">The sequence shown here is derived from an EMBL/GenBank/DDBJ whole genome shotgun (WGS) entry which is preliminary data.</text>
</comment>
<evidence type="ECO:0000313" key="5">
    <source>
        <dbReference type="Proteomes" id="UP000037326"/>
    </source>
</evidence>
<comment type="subunit">
    <text evidence="2 3">Homodimer.</text>
</comment>
<evidence type="ECO:0000256" key="2">
    <source>
        <dbReference type="ARBA" id="ARBA00011738"/>
    </source>
</evidence>
<dbReference type="RefSeq" id="WP_049668145.1">
    <property type="nucleotide sequence ID" value="NZ_LFXJ01000010.1"/>
</dbReference>
<dbReference type="PANTHER" id="PTHR39161">
    <property type="entry name" value="ADAPTER PROTEIN MECA"/>
    <property type="match status" value="1"/>
</dbReference>
<evidence type="ECO:0000256" key="3">
    <source>
        <dbReference type="HAMAP-Rule" id="MF_01124"/>
    </source>
</evidence>
<organism evidence="4 5">
    <name type="scientific">Lysinibacillus xylanilyticus</name>
    <dbReference type="NCBI Taxonomy" id="582475"/>
    <lineage>
        <taxon>Bacteria</taxon>
        <taxon>Bacillati</taxon>
        <taxon>Bacillota</taxon>
        <taxon>Bacilli</taxon>
        <taxon>Bacillales</taxon>
        <taxon>Bacillaceae</taxon>
        <taxon>Lysinibacillus</taxon>
    </lineage>
</organism>